<dbReference type="Gramene" id="TraesMAC7B03G04047340.1">
    <property type="protein sequence ID" value="TraesMAC7B03G04047340.1.CDS1"/>
    <property type="gene ID" value="TraesMAC7B03G04047340"/>
</dbReference>
<dbReference type="Gramene" id="TraesCS7B03G0072800.1">
    <property type="protein sequence ID" value="TraesCS7B03G0072800.1.CDS1"/>
    <property type="gene ID" value="TraesCS7B03G0072800"/>
</dbReference>
<protein>
    <submittedName>
        <fullName evidence="2">Uncharacterized protein</fullName>
    </submittedName>
</protein>
<reference evidence="2" key="2">
    <citation type="submission" date="2018-10" db="UniProtKB">
        <authorList>
            <consortium name="EnsemblPlants"/>
        </authorList>
    </citation>
    <scope>IDENTIFICATION</scope>
</reference>
<reference evidence="2" key="1">
    <citation type="submission" date="2018-08" db="EMBL/GenBank/DDBJ databases">
        <authorList>
            <person name="Rossello M."/>
        </authorList>
    </citation>
    <scope>NUCLEOTIDE SEQUENCE [LARGE SCALE GENOMIC DNA]</scope>
    <source>
        <strain evidence="2">cv. Chinese Spring</strain>
    </source>
</reference>
<proteinExistence type="predicted"/>
<evidence type="ECO:0000313" key="3">
    <source>
        <dbReference type="Proteomes" id="UP000019116"/>
    </source>
</evidence>
<organism evidence="2">
    <name type="scientific">Triticum aestivum</name>
    <name type="common">Wheat</name>
    <dbReference type="NCBI Taxonomy" id="4565"/>
    <lineage>
        <taxon>Eukaryota</taxon>
        <taxon>Viridiplantae</taxon>
        <taxon>Streptophyta</taxon>
        <taxon>Embryophyta</taxon>
        <taxon>Tracheophyta</taxon>
        <taxon>Spermatophyta</taxon>
        <taxon>Magnoliopsida</taxon>
        <taxon>Liliopsida</taxon>
        <taxon>Poales</taxon>
        <taxon>Poaceae</taxon>
        <taxon>BOP clade</taxon>
        <taxon>Pooideae</taxon>
        <taxon>Triticodae</taxon>
        <taxon>Triticeae</taxon>
        <taxon>Triticinae</taxon>
        <taxon>Triticum</taxon>
    </lineage>
</organism>
<dbReference type="Gramene" id="TraesJUL7B03G04089450.1">
    <property type="protein sequence ID" value="TraesJUL7B03G04089450.1.CDS1"/>
    <property type="gene ID" value="TraesJUL7B03G04089450"/>
</dbReference>
<dbReference type="EnsemblPlants" id="TraesCS7B02G026900.1">
    <property type="protein sequence ID" value="TraesCS7B02G026900.1.cds1"/>
    <property type="gene ID" value="TraesCS7B02G026900"/>
</dbReference>
<feature type="region of interest" description="Disordered" evidence="1">
    <location>
        <begin position="303"/>
        <end position="340"/>
    </location>
</feature>
<dbReference type="Proteomes" id="UP000019116">
    <property type="component" value="Chromosome 7B"/>
</dbReference>
<accession>A0A3B6S9E1</accession>
<evidence type="ECO:0000256" key="1">
    <source>
        <dbReference type="SAM" id="MobiDB-lite"/>
    </source>
</evidence>
<name>A0A3B6S9E1_WHEAT</name>
<dbReference type="Gramene" id="TraesSYM5B03G02950730.1">
    <property type="protein sequence ID" value="TraesSYM5B03G02950730.1.CDS1"/>
    <property type="gene ID" value="TraesSYM5B03G02950730"/>
</dbReference>
<dbReference type="Gramene" id="TraesSTA7B03G04047330.1">
    <property type="protein sequence ID" value="TraesSTA7B03G04047330.1.CDS1"/>
    <property type="gene ID" value="TraesSTA7B03G04047330"/>
</dbReference>
<dbReference type="Gramene" id="TraesLDM7B03G04054950.1">
    <property type="protein sequence ID" value="TraesLDM7B03G04054950.1.CDS1"/>
    <property type="gene ID" value="TraesLDM7B03G04054950"/>
</dbReference>
<sequence length="340" mass="35348">MEMLHSEMQTLTVSRLEVVQPLHDMMTALQGWMTRLGGFMEQMEVVVGQLGCLPASLQSLEMPAVGSVGNVAGGVDVDSEVASCSSELLASVVQLGGVTPVLVSFSPLEEHAEAAAAMACAEAALGSLPVEPPMSQLPEHQVGSVDGREACLYGCFSPRAPLCTSPLPVMLSDPESEVVTNDVAPVIQSMPELHALSVETISPSSMVLSKVDSLGAMTVASTPSPPPLQPACVESGGPGTSGRCSLEPFGGVVPMADEIVVAGVLVPNPGVLLATKICEFLANLDSENSGKTIGCILEEKSLRKKHKKGDSNSRSGALKGKPCRSKSKKDDTTREAQMTP</sequence>
<keyword evidence="3" id="KW-1185">Reference proteome</keyword>
<dbReference type="Gramene" id="TraesJAG7B03G04034440.1">
    <property type="protein sequence ID" value="TraesJAG7B03G04034440.1.CDS1"/>
    <property type="gene ID" value="TraesJAG7B03G04034440"/>
</dbReference>
<dbReference type="Gramene" id="TraesCS7B02G026900.1">
    <property type="protein sequence ID" value="TraesCS7B02G026900.1.cds1"/>
    <property type="gene ID" value="TraesCS7B02G026900"/>
</dbReference>
<dbReference type="AlphaFoldDB" id="A0A3B6S9E1"/>
<evidence type="ECO:0000313" key="2">
    <source>
        <dbReference type="EnsemblPlants" id="TraesCS7B02G026900.1.cds1"/>
    </source>
</evidence>